<dbReference type="InterPro" id="IPR013766">
    <property type="entry name" value="Thioredoxin_domain"/>
</dbReference>
<sequence length="193" mass="21947">MNRMKPLVFIILFSLLIGGAYLAYNTLTDRYQPDSAEIDAVDETREQANDPKDKKPLAPDFIVFDDRGNEVRLSGFKGKPVVLNFWASWCPPCQSEMPHFNQVYGDLKDDVAFMMVDLVDGQRETQEKGKQYIAKEGYQFPVYFDTEMSGAMAYGISSIPTTFFINREGYIVTYYQGPLDSETLKSAIELIKS</sequence>
<dbReference type="InterPro" id="IPR000866">
    <property type="entry name" value="AhpC/TSA"/>
</dbReference>
<dbReference type="PANTHER" id="PTHR42852">
    <property type="entry name" value="THIOL:DISULFIDE INTERCHANGE PROTEIN DSBE"/>
    <property type="match status" value="1"/>
</dbReference>
<evidence type="ECO:0000259" key="1">
    <source>
        <dbReference type="PROSITE" id="PS51352"/>
    </source>
</evidence>
<dbReference type="RefSeq" id="WP_089609144.1">
    <property type="nucleotide sequence ID" value="NZ_CP022121.1"/>
</dbReference>
<dbReference type="CDD" id="cd02966">
    <property type="entry name" value="TlpA_like_family"/>
    <property type="match status" value="1"/>
</dbReference>
<evidence type="ECO:0000313" key="3">
    <source>
        <dbReference type="Proteomes" id="UP001524944"/>
    </source>
</evidence>
<accession>A0ABT1Y401</accession>
<dbReference type="InterPro" id="IPR017937">
    <property type="entry name" value="Thioredoxin_CS"/>
</dbReference>
<feature type="domain" description="Thioredoxin" evidence="1">
    <location>
        <begin position="52"/>
        <end position="193"/>
    </location>
</feature>
<protein>
    <submittedName>
        <fullName evidence="2">TlpA family protein disulfide reductase</fullName>
    </submittedName>
</protein>
<dbReference type="InterPro" id="IPR036249">
    <property type="entry name" value="Thioredoxin-like_sf"/>
</dbReference>
<comment type="caution">
    <text evidence="2">The sequence shown here is derived from an EMBL/GenBank/DDBJ whole genome shotgun (WGS) entry which is preliminary data.</text>
</comment>
<organism evidence="2 3">
    <name type="scientific">Dehalobacterium formicoaceticum</name>
    <dbReference type="NCBI Taxonomy" id="51515"/>
    <lineage>
        <taxon>Bacteria</taxon>
        <taxon>Bacillati</taxon>
        <taxon>Bacillota</taxon>
        <taxon>Clostridia</taxon>
        <taxon>Eubacteriales</taxon>
        <taxon>Peptococcaceae</taxon>
        <taxon>Dehalobacterium</taxon>
    </lineage>
</organism>
<dbReference type="PROSITE" id="PS00194">
    <property type="entry name" value="THIOREDOXIN_1"/>
    <property type="match status" value="1"/>
</dbReference>
<dbReference type="Proteomes" id="UP001524944">
    <property type="component" value="Unassembled WGS sequence"/>
</dbReference>
<proteinExistence type="predicted"/>
<gene>
    <name evidence="2" type="ORF">NVS47_08720</name>
</gene>
<dbReference type="PANTHER" id="PTHR42852:SF17">
    <property type="entry name" value="THIOREDOXIN-LIKE PROTEIN HI_1115"/>
    <property type="match status" value="1"/>
</dbReference>
<evidence type="ECO:0000313" key="2">
    <source>
        <dbReference type="EMBL" id="MCR6545593.1"/>
    </source>
</evidence>
<dbReference type="PROSITE" id="PS51352">
    <property type="entry name" value="THIOREDOXIN_2"/>
    <property type="match status" value="1"/>
</dbReference>
<dbReference type="SUPFAM" id="SSF52833">
    <property type="entry name" value="Thioredoxin-like"/>
    <property type="match status" value="1"/>
</dbReference>
<keyword evidence="3" id="KW-1185">Reference proteome</keyword>
<dbReference type="Gene3D" id="3.40.30.10">
    <property type="entry name" value="Glutaredoxin"/>
    <property type="match status" value="1"/>
</dbReference>
<dbReference type="InterPro" id="IPR050553">
    <property type="entry name" value="Thioredoxin_ResA/DsbE_sf"/>
</dbReference>
<name>A0ABT1Y401_9FIRM</name>
<dbReference type="Pfam" id="PF00578">
    <property type="entry name" value="AhpC-TSA"/>
    <property type="match status" value="1"/>
</dbReference>
<dbReference type="EMBL" id="JANPWE010000003">
    <property type="protein sequence ID" value="MCR6545593.1"/>
    <property type="molecule type" value="Genomic_DNA"/>
</dbReference>
<reference evidence="2 3" key="1">
    <citation type="submission" date="2022-08" db="EMBL/GenBank/DDBJ databases">
        <title>Proteogenomics of the novel Dehalobacterium formicoaceticum strain EZ94 highlights a key role of methyltransferases during anaerobic dichloromethane degradation.</title>
        <authorList>
            <person name="Wasmund K."/>
        </authorList>
    </citation>
    <scope>NUCLEOTIDE SEQUENCE [LARGE SCALE GENOMIC DNA]</scope>
    <source>
        <strain evidence="2 3">EZ94</strain>
    </source>
</reference>